<feature type="region of interest" description="Disordered" evidence="1">
    <location>
        <begin position="1"/>
        <end position="26"/>
    </location>
</feature>
<gene>
    <name evidence="3" type="ordered locus">Desti_1315</name>
</gene>
<dbReference type="AlphaFoldDB" id="I4C387"/>
<evidence type="ECO:0000256" key="1">
    <source>
        <dbReference type="SAM" id="MobiDB-lite"/>
    </source>
</evidence>
<evidence type="ECO:0000313" key="4">
    <source>
        <dbReference type="Proteomes" id="UP000006055"/>
    </source>
</evidence>
<keyword evidence="2" id="KW-0812">Transmembrane</keyword>
<keyword evidence="2" id="KW-1133">Transmembrane helix</keyword>
<accession>I4C387</accession>
<name>I4C387_DESTA</name>
<proteinExistence type="predicted"/>
<dbReference type="HOGENOM" id="CLU_2232259_0_0_7"/>
<evidence type="ECO:0000313" key="3">
    <source>
        <dbReference type="EMBL" id="AFM24028.1"/>
    </source>
</evidence>
<organism evidence="3 4">
    <name type="scientific">Desulfomonile tiedjei (strain ATCC 49306 / DSM 6799 / DCB-1)</name>
    <dbReference type="NCBI Taxonomy" id="706587"/>
    <lineage>
        <taxon>Bacteria</taxon>
        <taxon>Pseudomonadati</taxon>
        <taxon>Thermodesulfobacteriota</taxon>
        <taxon>Desulfomonilia</taxon>
        <taxon>Desulfomonilales</taxon>
        <taxon>Desulfomonilaceae</taxon>
        <taxon>Desulfomonile</taxon>
    </lineage>
</organism>
<dbReference type="RefSeq" id="WP_014809179.1">
    <property type="nucleotide sequence ID" value="NC_018025.1"/>
</dbReference>
<dbReference type="KEGG" id="dti:Desti_1315"/>
<dbReference type="STRING" id="706587.Desti_1315"/>
<dbReference type="Proteomes" id="UP000006055">
    <property type="component" value="Chromosome"/>
</dbReference>
<reference evidence="4" key="1">
    <citation type="submission" date="2012-06" db="EMBL/GenBank/DDBJ databases">
        <title>Complete sequence of chromosome of Desulfomonile tiedjei DSM 6799.</title>
        <authorList>
            <person name="Lucas S."/>
            <person name="Copeland A."/>
            <person name="Lapidus A."/>
            <person name="Glavina del Rio T."/>
            <person name="Dalin E."/>
            <person name="Tice H."/>
            <person name="Bruce D."/>
            <person name="Goodwin L."/>
            <person name="Pitluck S."/>
            <person name="Peters L."/>
            <person name="Ovchinnikova G."/>
            <person name="Zeytun A."/>
            <person name="Lu M."/>
            <person name="Kyrpides N."/>
            <person name="Mavromatis K."/>
            <person name="Ivanova N."/>
            <person name="Brettin T."/>
            <person name="Detter J.C."/>
            <person name="Han C."/>
            <person name="Larimer F."/>
            <person name="Land M."/>
            <person name="Hauser L."/>
            <person name="Markowitz V."/>
            <person name="Cheng J.-F."/>
            <person name="Hugenholtz P."/>
            <person name="Woyke T."/>
            <person name="Wu D."/>
            <person name="Spring S."/>
            <person name="Schroeder M."/>
            <person name="Brambilla E."/>
            <person name="Klenk H.-P."/>
            <person name="Eisen J.A."/>
        </authorList>
    </citation>
    <scope>NUCLEOTIDE SEQUENCE [LARGE SCALE GENOMIC DNA]</scope>
    <source>
        <strain evidence="4">ATCC 49306 / DSM 6799 / DCB-1</strain>
    </source>
</reference>
<keyword evidence="2" id="KW-0472">Membrane</keyword>
<evidence type="ECO:0000256" key="2">
    <source>
        <dbReference type="SAM" id="Phobius"/>
    </source>
</evidence>
<sequence>MKGMKVTEYKDPKTEEGEVVKEETTQQEQAIEDEPINVTFFDRVLAFLALVYPFSLLIDQMQKLLLDWVGTTVNNMLVLVGLIAFLIVVNEVAKLLYKLRHRNQT</sequence>
<dbReference type="EMBL" id="CP003360">
    <property type="protein sequence ID" value="AFM24028.1"/>
    <property type="molecule type" value="Genomic_DNA"/>
</dbReference>
<keyword evidence="4" id="KW-1185">Reference proteome</keyword>
<feature type="transmembrane region" description="Helical" evidence="2">
    <location>
        <begin position="40"/>
        <end position="58"/>
    </location>
</feature>
<feature type="compositionally biased region" description="Basic and acidic residues" evidence="1">
    <location>
        <begin position="1"/>
        <end position="24"/>
    </location>
</feature>
<feature type="transmembrane region" description="Helical" evidence="2">
    <location>
        <begin position="78"/>
        <end position="97"/>
    </location>
</feature>
<protein>
    <submittedName>
        <fullName evidence="3">Uncharacterized protein</fullName>
    </submittedName>
</protein>